<dbReference type="Proteomes" id="UP001210925">
    <property type="component" value="Unassembled WGS sequence"/>
</dbReference>
<feature type="compositionally biased region" description="Polar residues" evidence="1">
    <location>
        <begin position="261"/>
        <end position="282"/>
    </location>
</feature>
<proteinExistence type="predicted"/>
<evidence type="ECO:0000313" key="3">
    <source>
        <dbReference type="EMBL" id="KAJ3258826.1"/>
    </source>
</evidence>
<feature type="region of interest" description="Disordered" evidence="1">
    <location>
        <begin position="440"/>
        <end position="494"/>
    </location>
</feature>
<feature type="compositionally biased region" description="Basic and acidic residues" evidence="1">
    <location>
        <begin position="456"/>
        <end position="470"/>
    </location>
</feature>
<feature type="transmembrane region" description="Helical" evidence="2">
    <location>
        <begin position="299"/>
        <end position="321"/>
    </location>
</feature>
<keyword evidence="2" id="KW-0472">Membrane</keyword>
<evidence type="ECO:0000313" key="4">
    <source>
        <dbReference type="Proteomes" id="UP001210925"/>
    </source>
</evidence>
<reference evidence="3" key="1">
    <citation type="submission" date="2020-05" db="EMBL/GenBank/DDBJ databases">
        <title>Phylogenomic resolution of chytrid fungi.</title>
        <authorList>
            <person name="Stajich J.E."/>
            <person name="Amses K."/>
            <person name="Simmons R."/>
            <person name="Seto K."/>
            <person name="Myers J."/>
            <person name="Bonds A."/>
            <person name="Quandt C.A."/>
            <person name="Barry K."/>
            <person name="Liu P."/>
            <person name="Grigoriev I."/>
            <person name="Longcore J.E."/>
            <person name="James T.Y."/>
        </authorList>
    </citation>
    <scope>NUCLEOTIDE SEQUENCE</scope>
    <source>
        <strain evidence="3">PLAUS21</strain>
    </source>
</reference>
<feature type="transmembrane region" description="Helical" evidence="2">
    <location>
        <begin position="107"/>
        <end position="132"/>
    </location>
</feature>
<keyword evidence="2" id="KW-1133">Transmembrane helix</keyword>
<organism evidence="3 4">
    <name type="scientific">Boothiomyces macroporosus</name>
    <dbReference type="NCBI Taxonomy" id="261099"/>
    <lineage>
        <taxon>Eukaryota</taxon>
        <taxon>Fungi</taxon>
        <taxon>Fungi incertae sedis</taxon>
        <taxon>Chytridiomycota</taxon>
        <taxon>Chytridiomycota incertae sedis</taxon>
        <taxon>Chytridiomycetes</taxon>
        <taxon>Rhizophydiales</taxon>
        <taxon>Terramycetaceae</taxon>
        <taxon>Boothiomyces</taxon>
    </lineage>
</organism>
<protein>
    <submittedName>
        <fullName evidence="3">Uncharacterized protein</fullName>
    </submittedName>
</protein>
<feature type="compositionally biased region" description="Low complexity" evidence="1">
    <location>
        <begin position="218"/>
        <end position="260"/>
    </location>
</feature>
<evidence type="ECO:0000256" key="1">
    <source>
        <dbReference type="SAM" id="MobiDB-lite"/>
    </source>
</evidence>
<keyword evidence="4" id="KW-1185">Reference proteome</keyword>
<dbReference type="AlphaFoldDB" id="A0AAD5UI32"/>
<keyword evidence="2" id="KW-0812">Transmembrane</keyword>
<name>A0AAD5UI32_9FUNG</name>
<accession>A0AAD5UI32</accession>
<comment type="caution">
    <text evidence="3">The sequence shown here is derived from an EMBL/GenBank/DDBJ whole genome shotgun (WGS) entry which is preliminary data.</text>
</comment>
<sequence>MKSLCLKIPEWLFSLIGMIWGNRWVFMISLQLQIGKTDPVVQMHTSSVTATGLKPSNNPSGESGPLSSSVYTNMIGNAGQTFRTNDISFSPTATANSTNSSESNESPLFVCSWGFVAFLVGVIAASGIWLTIRNQRNKTEKEIELHTPVHTSTYGLEVVASPVHSDFNHQNFNVELSKYLKETSPNTSPNDSNTIGQAICQNSNNSTQPKSSTPPESSAPKPTTTNPPSTSAPPTTTNPPQTSATSEISSAPPTTQATTAIVSGTATQSSAKVSGTNSQFSNPPDPTGDTGSSEAAKPVLIFGWVVLATFIAAILGASAWFSYRYYRKKNKVVQDKNLDDELEYTPAEHLFAPRPSTTVAPIGGNIQKAYAPQSSPPAITPNGSESANSAKNSYMVPISYPPPEHSPYAPVAEQEQNYEHYYDGKDYGAYERDGNGALYTYGAESVQDGDYENTDPDARFPNKDTLDRVISEPSDAGVPDDRSSDAISDSANQH</sequence>
<feature type="transmembrane region" description="Helical" evidence="2">
    <location>
        <begin position="12"/>
        <end position="34"/>
    </location>
</feature>
<feature type="compositionally biased region" description="Polar residues" evidence="1">
    <location>
        <begin position="183"/>
        <end position="216"/>
    </location>
</feature>
<feature type="region of interest" description="Disordered" evidence="1">
    <location>
        <begin position="182"/>
        <end position="293"/>
    </location>
</feature>
<gene>
    <name evidence="3" type="ORF">HK103_003208</name>
</gene>
<dbReference type="EMBL" id="JADGKB010000023">
    <property type="protein sequence ID" value="KAJ3258826.1"/>
    <property type="molecule type" value="Genomic_DNA"/>
</dbReference>
<feature type="compositionally biased region" description="Low complexity" evidence="1">
    <location>
        <begin position="485"/>
        <end position="494"/>
    </location>
</feature>
<evidence type="ECO:0000256" key="2">
    <source>
        <dbReference type="SAM" id="Phobius"/>
    </source>
</evidence>